<feature type="non-terminal residue" evidence="5">
    <location>
        <position position="68"/>
    </location>
</feature>
<evidence type="ECO:0000313" key="5">
    <source>
        <dbReference type="EMBL" id="MBR8538307.1"/>
    </source>
</evidence>
<dbReference type="Pfam" id="PF13495">
    <property type="entry name" value="Phage_int_SAM_4"/>
    <property type="match status" value="1"/>
</dbReference>
<sequence length="68" mass="8061">MELPHGYAQKLEQKRYSESTQRTYVAYFKDFVYAMNDKPLDTISEERINAYILSLIKEHNISSSQQNQ</sequence>
<evidence type="ECO:0000259" key="4">
    <source>
        <dbReference type="PROSITE" id="PS51900"/>
    </source>
</evidence>
<keyword evidence="2 3" id="KW-0238">DNA-binding</keyword>
<dbReference type="Proteomes" id="UP000679220">
    <property type="component" value="Unassembled WGS sequence"/>
</dbReference>
<dbReference type="PROSITE" id="PS51900">
    <property type="entry name" value="CB"/>
    <property type="match status" value="1"/>
</dbReference>
<dbReference type="InterPro" id="IPR004107">
    <property type="entry name" value="Integrase_SAM-like_N"/>
</dbReference>
<keyword evidence="6" id="KW-1185">Reference proteome</keyword>
<dbReference type="EMBL" id="JAGTAR010000060">
    <property type="protein sequence ID" value="MBR8538307.1"/>
    <property type="molecule type" value="Genomic_DNA"/>
</dbReference>
<dbReference type="InterPro" id="IPR010998">
    <property type="entry name" value="Integrase_recombinase_N"/>
</dbReference>
<evidence type="ECO:0000313" key="6">
    <source>
        <dbReference type="Proteomes" id="UP000679220"/>
    </source>
</evidence>
<reference evidence="5" key="2">
    <citation type="submission" date="2021-04" db="EMBL/GenBank/DDBJ databases">
        <authorList>
            <person name="Zhang T."/>
            <person name="Zhang Y."/>
            <person name="Lu D."/>
            <person name="Zuo D."/>
            <person name="Du Z."/>
        </authorList>
    </citation>
    <scope>NUCLEOTIDE SEQUENCE</scope>
    <source>
        <strain evidence="5">JR1</strain>
    </source>
</reference>
<keyword evidence="1" id="KW-0229">DNA integration</keyword>
<dbReference type="InterPro" id="IPR044068">
    <property type="entry name" value="CB"/>
</dbReference>
<dbReference type="GO" id="GO:0003677">
    <property type="term" value="F:DNA binding"/>
    <property type="evidence" value="ECO:0007669"/>
    <property type="project" value="UniProtKB-UniRule"/>
</dbReference>
<accession>A0A941F8Q2</accession>
<reference evidence="5" key="1">
    <citation type="journal article" date="2018" name="Int. J. Syst. Evol. Microbiol.">
        <title>Carboxylicivirga sediminis sp. nov., isolated from coastal sediment.</title>
        <authorList>
            <person name="Wang F.Q."/>
            <person name="Ren L.H."/>
            <person name="Zou R.J."/>
            <person name="Sun Y.Z."/>
            <person name="Liu X.J."/>
            <person name="Jiang F."/>
            <person name="Liu L.J."/>
        </authorList>
    </citation>
    <scope>NUCLEOTIDE SEQUENCE</scope>
    <source>
        <strain evidence="5">JR1</strain>
    </source>
</reference>
<dbReference type="GO" id="GO:0015074">
    <property type="term" value="P:DNA integration"/>
    <property type="evidence" value="ECO:0007669"/>
    <property type="project" value="UniProtKB-KW"/>
</dbReference>
<dbReference type="Gene3D" id="1.10.150.130">
    <property type="match status" value="1"/>
</dbReference>
<evidence type="ECO:0000256" key="2">
    <source>
        <dbReference type="ARBA" id="ARBA00023125"/>
    </source>
</evidence>
<organism evidence="5 6">
    <name type="scientific">Carboxylicivirga sediminis</name>
    <dbReference type="NCBI Taxonomy" id="2006564"/>
    <lineage>
        <taxon>Bacteria</taxon>
        <taxon>Pseudomonadati</taxon>
        <taxon>Bacteroidota</taxon>
        <taxon>Bacteroidia</taxon>
        <taxon>Marinilabiliales</taxon>
        <taxon>Marinilabiliaceae</taxon>
        <taxon>Carboxylicivirga</taxon>
    </lineage>
</organism>
<dbReference type="InterPro" id="IPR011010">
    <property type="entry name" value="DNA_brk_join_enz"/>
</dbReference>
<protein>
    <submittedName>
        <fullName evidence="5">Phage integrase N-terminal SAM-like domain-containing protein</fullName>
    </submittedName>
</protein>
<evidence type="ECO:0000256" key="3">
    <source>
        <dbReference type="PROSITE-ProRule" id="PRU01248"/>
    </source>
</evidence>
<dbReference type="AlphaFoldDB" id="A0A941F8Q2"/>
<feature type="domain" description="Core-binding (CB)" evidence="4">
    <location>
        <begin position="1"/>
        <end position="68"/>
    </location>
</feature>
<evidence type="ECO:0000256" key="1">
    <source>
        <dbReference type="ARBA" id="ARBA00022908"/>
    </source>
</evidence>
<name>A0A941F8Q2_9BACT</name>
<dbReference type="SUPFAM" id="SSF56349">
    <property type="entry name" value="DNA breaking-rejoining enzymes"/>
    <property type="match status" value="1"/>
</dbReference>
<gene>
    <name evidence="5" type="ORF">KDU71_22240</name>
</gene>
<dbReference type="RefSeq" id="WP_212193330.1">
    <property type="nucleotide sequence ID" value="NZ_JAGTAR010000060.1"/>
</dbReference>
<comment type="caution">
    <text evidence="5">The sequence shown here is derived from an EMBL/GenBank/DDBJ whole genome shotgun (WGS) entry which is preliminary data.</text>
</comment>
<proteinExistence type="predicted"/>